<evidence type="ECO:0000313" key="2">
    <source>
        <dbReference type="Proteomes" id="UP001465755"/>
    </source>
</evidence>
<gene>
    <name evidence="1" type="ORF">WJX73_010030</name>
</gene>
<proteinExistence type="predicted"/>
<reference evidence="1 2" key="1">
    <citation type="journal article" date="2024" name="Nat. Commun.">
        <title>Phylogenomics reveals the evolutionary origins of lichenization in chlorophyte algae.</title>
        <authorList>
            <person name="Puginier C."/>
            <person name="Libourel C."/>
            <person name="Otte J."/>
            <person name="Skaloud P."/>
            <person name="Haon M."/>
            <person name="Grisel S."/>
            <person name="Petersen M."/>
            <person name="Berrin J.G."/>
            <person name="Delaux P.M."/>
            <person name="Dal Grande F."/>
            <person name="Keller J."/>
        </authorList>
    </citation>
    <scope>NUCLEOTIDE SEQUENCE [LARGE SCALE GENOMIC DNA]</scope>
    <source>
        <strain evidence="1 2">SAG 2036</strain>
    </source>
</reference>
<sequence>MQGHWEQALHDSDELVQEASNPLESALVHCYAAEAMYCMGKLQEASERLGLAAAAATITDATRESEAKQADGLLQCIAANRALVTACLGKAMQNSAHEPGTAEAAPSLFSAGRGLAGSDDLKQLSELVQHMQSGRCDDALKLIRRQQPPLSAMLQAAV</sequence>
<protein>
    <submittedName>
        <fullName evidence="1">Uncharacterized protein</fullName>
    </submittedName>
</protein>
<dbReference type="AlphaFoldDB" id="A0AAW1PDQ9"/>
<dbReference type="Proteomes" id="UP001465755">
    <property type="component" value="Unassembled WGS sequence"/>
</dbReference>
<accession>A0AAW1PDQ9</accession>
<organism evidence="1 2">
    <name type="scientific">Symbiochloris irregularis</name>
    <dbReference type="NCBI Taxonomy" id="706552"/>
    <lineage>
        <taxon>Eukaryota</taxon>
        <taxon>Viridiplantae</taxon>
        <taxon>Chlorophyta</taxon>
        <taxon>core chlorophytes</taxon>
        <taxon>Trebouxiophyceae</taxon>
        <taxon>Trebouxiales</taxon>
        <taxon>Trebouxiaceae</taxon>
        <taxon>Symbiochloris</taxon>
    </lineage>
</organism>
<dbReference type="EMBL" id="JALJOQ010000028">
    <property type="protein sequence ID" value="KAK9808053.1"/>
    <property type="molecule type" value="Genomic_DNA"/>
</dbReference>
<name>A0AAW1PDQ9_9CHLO</name>
<keyword evidence="2" id="KW-1185">Reference proteome</keyword>
<evidence type="ECO:0000313" key="1">
    <source>
        <dbReference type="EMBL" id="KAK9808053.1"/>
    </source>
</evidence>
<comment type="caution">
    <text evidence="1">The sequence shown here is derived from an EMBL/GenBank/DDBJ whole genome shotgun (WGS) entry which is preliminary data.</text>
</comment>